<dbReference type="PANTHER" id="PTHR45792:SF8">
    <property type="entry name" value="DIACYLGLYCEROL LIPASE-ALPHA"/>
    <property type="match status" value="1"/>
</dbReference>
<evidence type="ECO:0000256" key="3">
    <source>
        <dbReference type="ARBA" id="ARBA00022475"/>
    </source>
</evidence>
<accession>A0A0H2R038</accession>
<evidence type="ECO:0000256" key="12">
    <source>
        <dbReference type="ARBA" id="ARBA00023136"/>
    </source>
</evidence>
<dbReference type="Gene3D" id="3.40.50.1820">
    <property type="entry name" value="alpha/beta hydrolase"/>
    <property type="match status" value="1"/>
</dbReference>
<dbReference type="Proteomes" id="UP000053477">
    <property type="component" value="Unassembled WGS sequence"/>
</dbReference>
<evidence type="ECO:0000313" key="17">
    <source>
        <dbReference type="Proteomes" id="UP000053477"/>
    </source>
</evidence>
<dbReference type="OrthoDB" id="438440at2759"/>
<dbReference type="GO" id="GO:0046340">
    <property type="term" value="P:diacylglycerol catabolic process"/>
    <property type="evidence" value="ECO:0007669"/>
    <property type="project" value="TreeGrafter"/>
</dbReference>
<keyword evidence="10" id="KW-1133">Transmembrane helix</keyword>
<feature type="domain" description="Fungal lipase-type" evidence="15">
    <location>
        <begin position="395"/>
        <end position="580"/>
    </location>
</feature>
<dbReference type="SUPFAM" id="SSF53474">
    <property type="entry name" value="alpha/beta-Hydrolases"/>
    <property type="match status" value="1"/>
</dbReference>
<evidence type="ECO:0000256" key="6">
    <source>
        <dbReference type="ARBA" id="ARBA00022723"/>
    </source>
</evidence>
<dbReference type="EC" id="3.1.1.116" evidence="14"/>
<proteinExistence type="predicted"/>
<evidence type="ECO:0000256" key="1">
    <source>
        <dbReference type="ARBA" id="ARBA00001913"/>
    </source>
</evidence>
<comment type="catalytic activity">
    <reaction evidence="13">
        <text>a 1,2-diacyl-sn-glycerol + H2O = a 2-acylglycerol + a fatty acid + H(+)</text>
        <dbReference type="Rhea" id="RHEA:33275"/>
        <dbReference type="ChEBI" id="CHEBI:15377"/>
        <dbReference type="ChEBI" id="CHEBI:15378"/>
        <dbReference type="ChEBI" id="CHEBI:17389"/>
        <dbReference type="ChEBI" id="CHEBI:17815"/>
        <dbReference type="ChEBI" id="CHEBI:28868"/>
        <dbReference type="EC" id="3.1.1.116"/>
    </reaction>
    <physiologicalReaction direction="left-to-right" evidence="13">
        <dbReference type="Rhea" id="RHEA:33276"/>
    </physiologicalReaction>
</comment>
<evidence type="ECO:0000256" key="7">
    <source>
        <dbReference type="ARBA" id="ARBA00022801"/>
    </source>
</evidence>
<reference evidence="16 17" key="1">
    <citation type="submission" date="2015-04" db="EMBL/GenBank/DDBJ databases">
        <title>Complete genome sequence of Schizopora paradoxa KUC8140, a cosmopolitan wood degrader in East Asia.</title>
        <authorList>
            <consortium name="DOE Joint Genome Institute"/>
            <person name="Min B."/>
            <person name="Park H."/>
            <person name="Jang Y."/>
            <person name="Kim J.-J."/>
            <person name="Kim K.H."/>
            <person name="Pangilinan J."/>
            <person name="Lipzen A."/>
            <person name="Riley R."/>
            <person name="Grigoriev I.V."/>
            <person name="Spatafora J.W."/>
            <person name="Choi I.-G."/>
        </authorList>
    </citation>
    <scope>NUCLEOTIDE SEQUENCE [LARGE SCALE GENOMIC DNA]</scope>
    <source>
        <strain evidence="16 17">KUC8140</strain>
    </source>
</reference>
<comment type="cofactor">
    <cofactor evidence="1">
        <name>Ca(2+)</name>
        <dbReference type="ChEBI" id="CHEBI:29108"/>
    </cofactor>
</comment>
<keyword evidence="5" id="KW-0812">Transmembrane</keyword>
<dbReference type="GO" id="GO:0016298">
    <property type="term" value="F:lipase activity"/>
    <property type="evidence" value="ECO:0007669"/>
    <property type="project" value="TreeGrafter"/>
</dbReference>
<evidence type="ECO:0000256" key="8">
    <source>
        <dbReference type="ARBA" id="ARBA00022837"/>
    </source>
</evidence>
<dbReference type="InterPro" id="IPR002921">
    <property type="entry name" value="Fungal_lipase-type"/>
</dbReference>
<evidence type="ECO:0000256" key="10">
    <source>
        <dbReference type="ARBA" id="ARBA00022989"/>
    </source>
</evidence>
<dbReference type="Pfam" id="PF01764">
    <property type="entry name" value="Lipase_3"/>
    <property type="match status" value="1"/>
</dbReference>
<keyword evidence="7 16" id="KW-0378">Hydrolase</keyword>
<evidence type="ECO:0000259" key="15">
    <source>
        <dbReference type="Pfam" id="PF01764"/>
    </source>
</evidence>
<keyword evidence="4" id="KW-0597">Phosphoprotein</keyword>
<dbReference type="InParanoid" id="A0A0H2R038"/>
<evidence type="ECO:0000256" key="9">
    <source>
        <dbReference type="ARBA" id="ARBA00022963"/>
    </source>
</evidence>
<keyword evidence="6" id="KW-0479">Metal-binding</keyword>
<dbReference type="AlphaFoldDB" id="A0A0H2R038"/>
<dbReference type="EMBL" id="KQ086356">
    <property type="protein sequence ID" value="KLO05140.1"/>
    <property type="molecule type" value="Genomic_DNA"/>
</dbReference>
<dbReference type="GO" id="GO:0005886">
    <property type="term" value="C:plasma membrane"/>
    <property type="evidence" value="ECO:0007669"/>
    <property type="project" value="UniProtKB-SubCell"/>
</dbReference>
<dbReference type="STRING" id="27342.A0A0H2R038"/>
<evidence type="ECO:0000256" key="11">
    <source>
        <dbReference type="ARBA" id="ARBA00023098"/>
    </source>
</evidence>
<dbReference type="InterPro" id="IPR052214">
    <property type="entry name" value="DAG_Lipase-Related"/>
</dbReference>
<gene>
    <name evidence="16" type="ORF">SCHPADRAFT_862596</name>
</gene>
<dbReference type="InterPro" id="IPR029058">
    <property type="entry name" value="AB_hydrolase_fold"/>
</dbReference>
<sequence>MNGIEKYTRLGLNAASTATSLGFTAAKTGTKLGFGIARAVTSTTARAAGSTVDYALFGGVGTVGPALGGAASSFISLVEQVALAPILLGETITSTSIVAAESGIDTLASFFPGSDEASFSLASFVTLVKREWNDPALRHELPEQRFSVTEVAKALISWAALQGVTQEWQEDRWFQVLSEIDVEEPKENEGEDDDTERRKSRIHITSDAMIPQDLGQVVTADIGEVSLDEHVYEGRTLGKGVKQQGTSTSRRRASHLKLKSNLRRLSKMVLGGYGGAGLIFFGVSLSPTNSDAKATEERTLADAVDAAEQEAQSSARFPAPAPSAPLAKDYSWWNVLMGKHDKEIFEGYAFTPATVRQSSGKRRRVKDRPSTTTFGNEPNMPRYWVLTDHGRRQVVLVFRGTMSLNELAVDLTCDPAPFRPGATSMNENEDAGVDQTTMPGSLPFPSIVEPPTPDSYTSSMSFESERVYKVHGGMLRMAQVMGAADKPVHRAVRDALSKNIGYDLIICGHSLGAGVAALLALSWADPKTCLTVPASGLPVGRRVTAYCFATPCIVCPALSSLSYELITSFVYSHDIVSRLSLGSIRDITRAALWLCNAHNETPKEGKEPEGYGAVTMRAMKWKAGYGNEDDPQWFLAIRKTLEANMHMADLFPAGRTFWGVRNGELSSKHQLNGISQGKVRLFEVLDVEKMFGQIIFARDMLSSHLPHRYDEVFHELL</sequence>
<keyword evidence="11" id="KW-0443">Lipid metabolism</keyword>
<evidence type="ECO:0000256" key="5">
    <source>
        <dbReference type="ARBA" id="ARBA00022692"/>
    </source>
</evidence>
<comment type="subcellular location">
    <subcellularLocation>
        <location evidence="2">Cell membrane</location>
        <topology evidence="2">Multi-pass membrane protein</topology>
    </subcellularLocation>
</comment>
<keyword evidence="17" id="KW-1185">Reference proteome</keyword>
<name>A0A0H2R038_9AGAM</name>
<dbReference type="GO" id="GO:0046872">
    <property type="term" value="F:metal ion binding"/>
    <property type="evidence" value="ECO:0007669"/>
    <property type="project" value="UniProtKB-KW"/>
</dbReference>
<keyword evidence="9" id="KW-0442">Lipid degradation</keyword>
<organism evidence="16 17">
    <name type="scientific">Schizopora paradoxa</name>
    <dbReference type="NCBI Taxonomy" id="27342"/>
    <lineage>
        <taxon>Eukaryota</taxon>
        <taxon>Fungi</taxon>
        <taxon>Dikarya</taxon>
        <taxon>Basidiomycota</taxon>
        <taxon>Agaricomycotina</taxon>
        <taxon>Agaricomycetes</taxon>
        <taxon>Hymenochaetales</taxon>
        <taxon>Schizoporaceae</taxon>
        <taxon>Schizopora</taxon>
    </lineage>
</organism>
<keyword evidence="3" id="KW-1003">Cell membrane</keyword>
<dbReference type="CDD" id="cd00519">
    <property type="entry name" value="Lipase_3"/>
    <property type="match status" value="1"/>
</dbReference>
<evidence type="ECO:0000256" key="13">
    <source>
        <dbReference type="ARBA" id="ARBA00024531"/>
    </source>
</evidence>
<evidence type="ECO:0000256" key="14">
    <source>
        <dbReference type="ARBA" id="ARBA00026104"/>
    </source>
</evidence>
<dbReference type="GO" id="GO:0019369">
    <property type="term" value="P:arachidonate metabolic process"/>
    <property type="evidence" value="ECO:0007669"/>
    <property type="project" value="TreeGrafter"/>
</dbReference>
<evidence type="ECO:0000313" key="16">
    <source>
        <dbReference type="EMBL" id="KLO05140.1"/>
    </source>
</evidence>
<keyword evidence="12" id="KW-0472">Membrane</keyword>
<protein>
    <recommendedName>
        <fullName evidence="14">sn-1-specific diacylglycerol lipase</fullName>
        <ecNumber evidence="14">3.1.1.116</ecNumber>
    </recommendedName>
</protein>
<keyword evidence="8" id="KW-0106">Calcium</keyword>
<evidence type="ECO:0000256" key="4">
    <source>
        <dbReference type="ARBA" id="ARBA00022553"/>
    </source>
</evidence>
<evidence type="ECO:0000256" key="2">
    <source>
        <dbReference type="ARBA" id="ARBA00004651"/>
    </source>
</evidence>
<dbReference type="PANTHER" id="PTHR45792">
    <property type="entry name" value="DIACYLGLYCEROL LIPASE HOMOLOG-RELATED"/>
    <property type="match status" value="1"/>
</dbReference>